<dbReference type="Proteomes" id="UP001163739">
    <property type="component" value="Chromosome"/>
</dbReference>
<organism evidence="3 4">
    <name type="scientific">Alkalimarinus alittae</name>
    <dbReference type="NCBI Taxonomy" id="2961619"/>
    <lineage>
        <taxon>Bacteria</taxon>
        <taxon>Pseudomonadati</taxon>
        <taxon>Pseudomonadota</taxon>
        <taxon>Gammaproteobacteria</taxon>
        <taxon>Alteromonadales</taxon>
        <taxon>Alteromonadaceae</taxon>
        <taxon>Alkalimarinus</taxon>
    </lineage>
</organism>
<dbReference type="PANTHER" id="PTHR43674">
    <property type="entry name" value="NITRILASE C965.09-RELATED"/>
    <property type="match status" value="1"/>
</dbReference>
<evidence type="ECO:0000313" key="3">
    <source>
        <dbReference type="EMBL" id="UZE96201.1"/>
    </source>
</evidence>
<dbReference type="PANTHER" id="PTHR43674:SF2">
    <property type="entry name" value="BETA-UREIDOPROPIONASE"/>
    <property type="match status" value="1"/>
</dbReference>
<dbReference type="Gene3D" id="3.60.110.10">
    <property type="entry name" value="Carbon-nitrogen hydrolase"/>
    <property type="match status" value="1"/>
</dbReference>
<dbReference type="InterPro" id="IPR036526">
    <property type="entry name" value="C-N_Hydrolase_sf"/>
</dbReference>
<dbReference type="Pfam" id="PF00795">
    <property type="entry name" value="CN_hydrolase"/>
    <property type="match status" value="1"/>
</dbReference>
<name>A0ABY6N284_9ALTE</name>
<dbReference type="EMBL" id="CP100390">
    <property type="protein sequence ID" value="UZE96201.1"/>
    <property type="molecule type" value="Genomic_DNA"/>
</dbReference>
<dbReference type="CDD" id="cd07197">
    <property type="entry name" value="nitrilase"/>
    <property type="match status" value="1"/>
</dbReference>
<sequence length="336" mass="37411">MTESTELKQKKIIAAAIQLEATTGDVSINLERAESLSLEAISKGARVIALPEFFTARVAFKEDAYNAVLPPDNEAVNLLKSIAARHDCWIGGSMLIADGGEVYNRYHFVEPDGTTHHHDKDLPTMWERAFYAPGNDDGVFNTPLGGVGAAVCWELIRTQTLRRLIGKIDIAMTGSHWWTMPNNWGEFTNQAFAAIAQYNRYLSENAPGELARRLGVPVLHASHCGQFSTDFMLMPGVSKTLPYNTEFVGGTQIVDGYGHVLAYRQAQEGPGIVMAEISPGAIEPRQETHRNFWLPGMPLAMKLYWHQQNVCGKSYYRKKGRQMGIENARRIIKESV</sequence>
<evidence type="ECO:0000256" key="1">
    <source>
        <dbReference type="ARBA" id="ARBA00022801"/>
    </source>
</evidence>
<gene>
    <name evidence="3" type="ORF">NKI27_00200</name>
</gene>
<dbReference type="RefSeq" id="WP_265047685.1">
    <property type="nucleotide sequence ID" value="NZ_CP100390.1"/>
</dbReference>
<dbReference type="InterPro" id="IPR050345">
    <property type="entry name" value="Aliph_Amidase/BUP"/>
</dbReference>
<feature type="domain" description="CN hydrolase" evidence="2">
    <location>
        <begin position="12"/>
        <end position="279"/>
    </location>
</feature>
<evidence type="ECO:0000259" key="2">
    <source>
        <dbReference type="PROSITE" id="PS50263"/>
    </source>
</evidence>
<keyword evidence="4" id="KW-1185">Reference proteome</keyword>
<accession>A0ABY6N284</accession>
<evidence type="ECO:0000313" key="4">
    <source>
        <dbReference type="Proteomes" id="UP001163739"/>
    </source>
</evidence>
<keyword evidence="1 3" id="KW-0378">Hydrolase</keyword>
<dbReference type="SUPFAM" id="SSF56317">
    <property type="entry name" value="Carbon-nitrogen hydrolase"/>
    <property type="match status" value="1"/>
</dbReference>
<reference evidence="3" key="1">
    <citation type="submission" date="2022-06" db="EMBL/GenBank/DDBJ databases">
        <title>Alkalimarinus sp. nov., isolated from gut of a Alitta virens.</title>
        <authorList>
            <person name="Yang A.I."/>
            <person name="Shin N.-R."/>
        </authorList>
    </citation>
    <scope>NUCLEOTIDE SEQUENCE</scope>
    <source>
        <strain evidence="3">A2M4</strain>
    </source>
</reference>
<proteinExistence type="predicted"/>
<dbReference type="GO" id="GO:0016787">
    <property type="term" value="F:hydrolase activity"/>
    <property type="evidence" value="ECO:0007669"/>
    <property type="project" value="UniProtKB-KW"/>
</dbReference>
<dbReference type="InterPro" id="IPR003010">
    <property type="entry name" value="C-N_Hydrolase"/>
</dbReference>
<protein>
    <submittedName>
        <fullName evidence="3">Carbon-nitrogen hydrolase family protein</fullName>
    </submittedName>
</protein>
<dbReference type="PROSITE" id="PS50263">
    <property type="entry name" value="CN_HYDROLASE"/>
    <property type="match status" value="1"/>
</dbReference>